<dbReference type="Proteomes" id="UP000789901">
    <property type="component" value="Unassembled WGS sequence"/>
</dbReference>
<evidence type="ECO:0000256" key="1">
    <source>
        <dbReference type="SAM" id="MobiDB-lite"/>
    </source>
</evidence>
<feature type="compositionally biased region" description="Gly residues" evidence="1">
    <location>
        <begin position="78"/>
        <end position="89"/>
    </location>
</feature>
<sequence>MQEFRQLAINKIVKIMIMNLHLPEDKSNVNSEEEIFDNNLESEISTTLRGNCRGRDSSNSRDNHSNRDNCGNHDSHSGHGGRGSHGTGG</sequence>
<evidence type="ECO:0000313" key="3">
    <source>
        <dbReference type="Proteomes" id="UP000789901"/>
    </source>
</evidence>
<name>A0ABN7UQV3_GIGMA</name>
<proteinExistence type="predicted"/>
<keyword evidence="3" id="KW-1185">Reference proteome</keyword>
<protein>
    <submittedName>
        <fullName evidence="2">4177_t:CDS:1</fullName>
    </submittedName>
</protein>
<accession>A0ABN7UQV3</accession>
<gene>
    <name evidence="2" type="ORF">GMARGA_LOCUS9566</name>
</gene>
<feature type="non-terminal residue" evidence="2">
    <location>
        <position position="89"/>
    </location>
</feature>
<comment type="caution">
    <text evidence="2">The sequence shown here is derived from an EMBL/GenBank/DDBJ whole genome shotgun (WGS) entry which is preliminary data.</text>
</comment>
<organism evidence="2 3">
    <name type="scientific">Gigaspora margarita</name>
    <dbReference type="NCBI Taxonomy" id="4874"/>
    <lineage>
        <taxon>Eukaryota</taxon>
        <taxon>Fungi</taxon>
        <taxon>Fungi incertae sedis</taxon>
        <taxon>Mucoromycota</taxon>
        <taxon>Glomeromycotina</taxon>
        <taxon>Glomeromycetes</taxon>
        <taxon>Diversisporales</taxon>
        <taxon>Gigasporaceae</taxon>
        <taxon>Gigaspora</taxon>
    </lineage>
</organism>
<reference evidence="2 3" key="1">
    <citation type="submission" date="2021-06" db="EMBL/GenBank/DDBJ databases">
        <authorList>
            <person name="Kallberg Y."/>
            <person name="Tangrot J."/>
            <person name="Rosling A."/>
        </authorList>
    </citation>
    <scope>NUCLEOTIDE SEQUENCE [LARGE SCALE GENOMIC DNA]</scope>
    <source>
        <strain evidence="2 3">120-4 pot B 10/14</strain>
    </source>
</reference>
<feature type="region of interest" description="Disordered" evidence="1">
    <location>
        <begin position="49"/>
        <end position="89"/>
    </location>
</feature>
<dbReference type="EMBL" id="CAJVQB010005177">
    <property type="protein sequence ID" value="CAG8655071.1"/>
    <property type="molecule type" value="Genomic_DNA"/>
</dbReference>
<evidence type="ECO:0000313" key="2">
    <source>
        <dbReference type="EMBL" id="CAG8655071.1"/>
    </source>
</evidence>
<feature type="compositionally biased region" description="Basic and acidic residues" evidence="1">
    <location>
        <begin position="53"/>
        <end position="77"/>
    </location>
</feature>